<dbReference type="Proteomes" id="UP001217838">
    <property type="component" value="Unassembled WGS sequence"/>
</dbReference>
<dbReference type="RefSeq" id="WP_272008673.1">
    <property type="nucleotide sequence ID" value="NZ_JAQNDN010000024.1"/>
</dbReference>
<sequence>MRNKLILSVTASLQFLGCSAALDPLDAEDSKVAFAAVHATQQAALEARSTSSDSTAFRTEVAATFDFDFACTGGGTAHLSGSSLVTDELVKADVSTDFASCKATGGGNITIDGSMHYMSSVTDSEVSSAMNGSLSFAGDIHGSCDFDVKTSVTNDEVMSTGSFCGHDAAVTVNF</sequence>
<comment type="caution">
    <text evidence="2">The sequence shown here is derived from an EMBL/GenBank/DDBJ whole genome shotgun (WGS) entry which is preliminary data.</text>
</comment>
<name>A0ABT5BN67_9BACT</name>
<evidence type="ECO:0008006" key="4">
    <source>
        <dbReference type="Google" id="ProtNLM"/>
    </source>
</evidence>
<keyword evidence="1" id="KW-0732">Signal</keyword>
<accession>A0ABT5BN67</accession>
<feature type="chain" id="PRO_5045643256" description="Lipoprotein" evidence="1">
    <location>
        <begin position="21"/>
        <end position="174"/>
    </location>
</feature>
<evidence type="ECO:0000313" key="3">
    <source>
        <dbReference type="Proteomes" id="UP001217838"/>
    </source>
</evidence>
<organism evidence="2 3">
    <name type="scientific">Nannocystis radixulma</name>
    <dbReference type="NCBI Taxonomy" id="2995305"/>
    <lineage>
        <taxon>Bacteria</taxon>
        <taxon>Pseudomonadati</taxon>
        <taxon>Myxococcota</taxon>
        <taxon>Polyangia</taxon>
        <taxon>Nannocystales</taxon>
        <taxon>Nannocystaceae</taxon>
        <taxon>Nannocystis</taxon>
    </lineage>
</organism>
<gene>
    <name evidence="2" type="ORF">POL58_42200</name>
</gene>
<proteinExistence type="predicted"/>
<feature type="signal peptide" evidence="1">
    <location>
        <begin position="1"/>
        <end position="20"/>
    </location>
</feature>
<keyword evidence="3" id="KW-1185">Reference proteome</keyword>
<reference evidence="2 3" key="1">
    <citation type="submission" date="2022-11" db="EMBL/GenBank/DDBJ databases">
        <title>Minimal conservation of predation-associated metabolite biosynthetic gene clusters underscores biosynthetic potential of Myxococcota including descriptions for ten novel species: Archangium lansinium sp. nov., Myxococcus landrumus sp. nov., Nannocystis bai.</title>
        <authorList>
            <person name="Ahearne A."/>
            <person name="Stevens C."/>
            <person name="Dowd S."/>
        </authorList>
    </citation>
    <scope>NUCLEOTIDE SEQUENCE [LARGE SCALE GENOMIC DNA]</scope>
    <source>
        <strain evidence="2 3">NCELM</strain>
    </source>
</reference>
<protein>
    <recommendedName>
        <fullName evidence="4">Lipoprotein</fullName>
    </recommendedName>
</protein>
<evidence type="ECO:0000256" key="1">
    <source>
        <dbReference type="SAM" id="SignalP"/>
    </source>
</evidence>
<dbReference type="EMBL" id="JAQNDN010000024">
    <property type="protein sequence ID" value="MDC0674437.1"/>
    <property type="molecule type" value="Genomic_DNA"/>
</dbReference>
<evidence type="ECO:0000313" key="2">
    <source>
        <dbReference type="EMBL" id="MDC0674437.1"/>
    </source>
</evidence>